<feature type="signal peptide" evidence="11">
    <location>
        <begin position="1"/>
        <end position="23"/>
    </location>
</feature>
<dbReference type="PANTHER" id="PTHR33478:SF1">
    <property type="entry name" value="EXTRACELLULAR METALLOPROTEINASE MEP"/>
    <property type="match status" value="1"/>
</dbReference>
<keyword evidence="11" id="KW-0732">Signal</keyword>
<name>A0ABR3FZZ7_9AGAR</name>
<dbReference type="EC" id="3.4.24.-" evidence="11"/>
<evidence type="ECO:0000256" key="5">
    <source>
        <dbReference type="ARBA" id="ARBA00022670"/>
    </source>
</evidence>
<dbReference type="Gene3D" id="1.10.390.10">
    <property type="entry name" value="Neutral Protease Domain 2"/>
    <property type="match status" value="1"/>
</dbReference>
<evidence type="ECO:0000256" key="2">
    <source>
        <dbReference type="ARBA" id="ARBA00004613"/>
    </source>
</evidence>
<organism evidence="12 13">
    <name type="scientific">Marasmius crinis-equi</name>
    <dbReference type="NCBI Taxonomy" id="585013"/>
    <lineage>
        <taxon>Eukaryota</taxon>
        <taxon>Fungi</taxon>
        <taxon>Dikarya</taxon>
        <taxon>Basidiomycota</taxon>
        <taxon>Agaricomycotina</taxon>
        <taxon>Agaricomycetes</taxon>
        <taxon>Agaricomycetidae</taxon>
        <taxon>Agaricales</taxon>
        <taxon>Marasmiineae</taxon>
        <taxon>Marasmiaceae</taxon>
        <taxon>Marasmius</taxon>
    </lineage>
</organism>
<feature type="chain" id="PRO_5045011279" description="Extracellular metalloproteinase" evidence="11">
    <location>
        <begin position="24"/>
        <end position="609"/>
    </location>
</feature>
<keyword evidence="13" id="KW-1185">Reference proteome</keyword>
<dbReference type="InterPro" id="IPR050371">
    <property type="entry name" value="Fungal_virulence_M36"/>
</dbReference>
<keyword evidence="8 11" id="KW-0862">Zinc</keyword>
<keyword evidence="6 11" id="KW-0479">Metal-binding</keyword>
<dbReference type="CDD" id="cd09596">
    <property type="entry name" value="M36"/>
    <property type="match status" value="1"/>
</dbReference>
<evidence type="ECO:0000256" key="1">
    <source>
        <dbReference type="ARBA" id="ARBA00001947"/>
    </source>
</evidence>
<protein>
    <recommendedName>
        <fullName evidence="11">Extracellular metalloproteinase</fullName>
        <ecNumber evidence="11">3.4.24.-</ecNumber>
    </recommendedName>
    <alternativeName>
        <fullName evidence="11">Fungalysin</fullName>
    </alternativeName>
</protein>
<evidence type="ECO:0000313" key="12">
    <source>
        <dbReference type="EMBL" id="KAL0581125.1"/>
    </source>
</evidence>
<proteinExistence type="inferred from homology"/>
<dbReference type="SUPFAM" id="SSF55486">
    <property type="entry name" value="Metalloproteases ('zincins'), catalytic domain"/>
    <property type="match status" value="1"/>
</dbReference>
<sequence length="609" mass="65294">MSFPKFFLISVLVAVLCTTATEAAPWPAASKHKTHRKRLVGRGVELEAYHPKSQFQTFGAGQLMANAQSFATTEGLKSNAMTWLANNLQVNSSSLEWTSGWSMNNMSCGYVKQVHDDVPFANAVAHVVFQGDNAISFGNSFVSTSNIAPSTPKVSAEDAAKTAEQTLGGSKNDIATALQYLARPDGSVALVHAIQIQNEDDQSFAEAYVDAHSGKVISMNDFVADASFRVLPINKKTLDDGLELLKDPEGLDVSPNGWNSDGQTDTTDTTGNNVLVFKLAAGARGQQAQQQSTTGTGSGAGLTFDFTYDPAKDPTDPENLDASRTNGFFIANDFHDILYRYGFTEKAFNFQISNFGKGGKEGDPVLMSVQDPSGVNNANFATPPDGQPGQCRMFIWNLRNPEQDGALENSIPVHELTHGVTNRMTGGGTGRCLQSLEAGGMGEGWSDAVADWMTQTAQTQDFVVGQFVSGKAAGIRSKPYSVDATVNPLKYSDIGKLQEVHQIGEVWANTLHTVYADLVDALGFSNNAQKDASGKEGNVVFMKLLINGLTIQPCNPTVLDARDAIVQADKALNNGANECTLRKSFAKKGLGLKATPDFQDDDSIPTNCQ</sequence>
<evidence type="ECO:0000256" key="4">
    <source>
        <dbReference type="ARBA" id="ARBA00022525"/>
    </source>
</evidence>
<evidence type="ECO:0000256" key="9">
    <source>
        <dbReference type="ARBA" id="ARBA00023049"/>
    </source>
</evidence>
<keyword evidence="5 11" id="KW-0645">Protease</keyword>
<evidence type="ECO:0000256" key="3">
    <source>
        <dbReference type="ARBA" id="ARBA00006006"/>
    </source>
</evidence>
<keyword evidence="10 11" id="KW-0865">Zymogen</keyword>
<dbReference type="PANTHER" id="PTHR33478">
    <property type="entry name" value="EXTRACELLULAR METALLOPROTEINASE MEP"/>
    <property type="match status" value="1"/>
</dbReference>
<comment type="cofactor">
    <cofactor evidence="1 11">
        <name>Zn(2+)</name>
        <dbReference type="ChEBI" id="CHEBI:29105"/>
    </cofactor>
</comment>
<evidence type="ECO:0000256" key="11">
    <source>
        <dbReference type="RuleBase" id="RU364017"/>
    </source>
</evidence>
<keyword evidence="4 11" id="KW-0964">Secreted</keyword>
<dbReference type="InterPro" id="IPR027268">
    <property type="entry name" value="Peptidase_M4/M1_CTD_sf"/>
</dbReference>
<dbReference type="Proteomes" id="UP001465976">
    <property type="component" value="Unassembled WGS sequence"/>
</dbReference>
<dbReference type="Gene3D" id="3.10.170.10">
    <property type="match status" value="1"/>
</dbReference>
<dbReference type="EMBL" id="JBAHYK010000016">
    <property type="protein sequence ID" value="KAL0581125.1"/>
    <property type="molecule type" value="Genomic_DNA"/>
</dbReference>
<reference evidence="12 13" key="1">
    <citation type="submission" date="2024-02" db="EMBL/GenBank/DDBJ databases">
        <title>A draft genome for the cacao thread blight pathogen Marasmius crinis-equi.</title>
        <authorList>
            <person name="Cohen S.P."/>
            <person name="Baruah I.K."/>
            <person name="Amoako-Attah I."/>
            <person name="Bukari Y."/>
            <person name="Meinhardt L.W."/>
            <person name="Bailey B.A."/>
        </authorList>
    </citation>
    <scope>NUCLEOTIDE SEQUENCE [LARGE SCALE GENOMIC DNA]</scope>
    <source>
        <strain evidence="12 13">GH-76</strain>
    </source>
</reference>
<dbReference type="InterPro" id="IPR001842">
    <property type="entry name" value="Peptidase_M36"/>
</dbReference>
<comment type="similarity">
    <text evidence="3 11">Belongs to the peptidase M36 family.</text>
</comment>
<evidence type="ECO:0000256" key="10">
    <source>
        <dbReference type="ARBA" id="ARBA00023145"/>
    </source>
</evidence>
<gene>
    <name evidence="12" type="ORF">V5O48_000914</name>
</gene>
<evidence type="ECO:0000256" key="6">
    <source>
        <dbReference type="ARBA" id="ARBA00022723"/>
    </source>
</evidence>
<evidence type="ECO:0000313" key="13">
    <source>
        <dbReference type="Proteomes" id="UP001465976"/>
    </source>
</evidence>
<evidence type="ECO:0000256" key="7">
    <source>
        <dbReference type="ARBA" id="ARBA00022801"/>
    </source>
</evidence>
<accession>A0ABR3FZZ7</accession>
<keyword evidence="9 11" id="KW-0482">Metalloprotease</keyword>
<evidence type="ECO:0000256" key="8">
    <source>
        <dbReference type="ARBA" id="ARBA00022833"/>
    </source>
</evidence>
<dbReference type="Pfam" id="PF02128">
    <property type="entry name" value="Peptidase_M36"/>
    <property type="match status" value="1"/>
</dbReference>
<comment type="caution">
    <text evidence="12">The sequence shown here is derived from an EMBL/GenBank/DDBJ whole genome shotgun (WGS) entry which is preliminary data.</text>
</comment>
<comment type="subcellular location">
    <subcellularLocation>
        <location evidence="2 11">Secreted</location>
    </subcellularLocation>
</comment>
<keyword evidence="7 11" id="KW-0378">Hydrolase</keyword>